<dbReference type="Proteomes" id="UP001596407">
    <property type="component" value="Unassembled WGS sequence"/>
</dbReference>
<gene>
    <name evidence="1" type="ORF">ACFQJ6_14665</name>
</gene>
<protein>
    <submittedName>
        <fullName evidence="1">Uncharacterized protein</fullName>
    </submittedName>
</protein>
<name>A0ABD5WR33_9EURY</name>
<sequence>MRGRVLRWVAQVVGEPSDGKDWLVRKWRTLPILVRLGGWAVRGFCSRYSPDCGRG</sequence>
<reference evidence="1 2" key="1">
    <citation type="journal article" date="2019" name="Int. J. Syst. Evol. Microbiol.">
        <title>The Global Catalogue of Microorganisms (GCM) 10K type strain sequencing project: providing services to taxonomists for standard genome sequencing and annotation.</title>
        <authorList>
            <consortium name="The Broad Institute Genomics Platform"/>
            <consortium name="The Broad Institute Genome Sequencing Center for Infectious Disease"/>
            <person name="Wu L."/>
            <person name="Ma J."/>
        </authorList>
    </citation>
    <scope>NUCLEOTIDE SEQUENCE [LARGE SCALE GENOMIC DNA]</scope>
    <source>
        <strain evidence="1 2">DT72</strain>
    </source>
</reference>
<proteinExistence type="predicted"/>
<dbReference type="AlphaFoldDB" id="A0ABD5WR33"/>
<organism evidence="1 2">
    <name type="scientific">Halorussus caseinilyticus</name>
    <dbReference type="NCBI Taxonomy" id="3034025"/>
    <lineage>
        <taxon>Archaea</taxon>
        <taxon>Methanobacteriati</taxon>
        <taxon>Methanobacteriota</taxon>
        <taxon>Stenosarchaea group</taxon>
        <taxon>Halobacteria</taxon>
        <taxon>Halobacteriales</taxon>
        <taxon>Haladaptataceae</taxon>
        <taxon>Halorussus</taxon>
    </lineage>
</organism>
<dbReference type="RefSeq" id="WP_382209946.1">
    <property type="nucleotide sequence ID" value="NZ_JBHSZH010000005.1"/>
</dbReference>
<dbReference type="EMBL" id="JBHSZH010000005">
    <property type="protein sequence ID" value="MFC7081156.1"/>
    <property type="molecule type" value="Genomic_DNA"/>
</dbReference>
<accession>A0ABD5WR33</accession>
<evidence type="ECO:0000313" key="1">
    <source>
        <dbReference type="EMBL" id="MFC7081156.1"/>
    </source>
</evidence>
<comment type="caution">
    <text evidence="1">The sequence shown here is derived from an EMBL/GenBank/DDBJ whole genome shotgun (WGS) entry which is preliminary data.</text>
</comment>
<keyword evidence="2" id="KW-1185">Reference proteome</keyword>
<evidence type="ECO:0000313" key="2">
    <source>
        <dbReference type="Proteomes" id="UP001596407"/>
    </source>
</evidence>